<evidence type="ECO:0000313" key="4">
    <source>
        <dbReference type="Proteomes" id="UP001143545"/>
    </source>
</evidence>
<feature type="transmembrane region" description="Helical" evidence="1">
    <location>
        <begin position="94"/>
        <end position="113"/>
    </location>
</feature>
<dbReference type="AlphaFoldDB" id="A0A9W6B5D1"/>
<dbReference type="EMBL" id="BRVP01000004">
    <property type="protein sequence ID" value="GLB51627.1"/>
    <property type="molecule type" value="Genomic_DNA"/>
</dbReference>
<name>A0A9W6B5D1_9FLAO</name>
<keyword evidence="1" id="KW-0812">Transmembrane</keyword>
<keyword evidence="1" id="KW-1133">Transmembrane helix</keyword>
<feature type="signal peptide" evidence="2">
    <location>
        <begin position="1"/>
        <end position="20"/>
    </location>
</feature>
<organism evidence="3 4">
    <name type="scientific">Neptunitalea chrysea</name>
    <dbReference type="NCBI Taxonomy" id="1647581"/>
    <lineage>
        <taxon>Bacteria</taxon>
        <taxon>Pseudomonadati</taxon>
        <taxon>Bacteroidota</taxon>
        <taxon>Flavobacteriia</taxon>
        <taxon>Flavobacteriales</taxon>
        <taxon>Flavobacteriaceae</taxon>
        <taxon>Neptunitalea</taxon>
    </lineage>
</organism>
<keyword evidence="4" id="KW-1185">Reference proteome</keyword>
<evidence type="ECO:0000256" key="1">
    <source>
        <dbReference type="SAM" id="Phobius"/>
    </source>
</evidence>
<evidence type="ECO:0008006" key="5">
    <source>
        <dbReference type="Google" id="ProtNLM"/>
    </source>
</evidence>
<keyword evidence="2" id="KW-0732">Signal</keyword>
<dbReference type="RefSeq" id="WP_281752365.1">
    <property type="nucleotide sequence ID" value="NZ_BRVP01000004.1"/>
</dbReference>
<reference evidence="3" key="1">
    <citation type="submission" date="2022-07" db="EMBL/GenBank/DDBJ databases">
        <title>Taxonomy of Novel Oxalotrophic and Methylotrophic Bacteria.</title>
        <authorList>
            <person name="Sahin N."/>
            <person name="Tani A."/>
        </authorList>
    </citation>
    <scope>NUCLEOTIDE SEQUENCE</scope>
    <source>
        <strain evidence="3">AM327</strain>
    </source>
</reference>
<evidence type="ECO:0000313" key="3">
    <source>
        <dbReference type="EMBL" id="GLB51627.1"/>
    </source>
</evidence>
<keyword evidence="1" id="KW-0472">Membrane</keyword>
<gene>
    <name evidence="3" type="ORF">NBRC110019_06660</name>
</gene>
<proteinExistence type="predicted"/>
<dbReference type="Proteomes" id="UP001143545">
    <property type="component" value="Unassembled WGS sequence"/>
</dbReference>
<accession>A0A9W6B5D1</accession>
<comment type="caution">
    <text evidence="3">The sequence shown here is derived from an EMBL/GenBank/DDBJ whole genome shotgun (WGS) entry which is preliminary data.</text>
</comment>
<feature type="chain" id="PRO_5040970177" description="DUF4129 domain-containing protein" evidence="2">
    <location>
        <begin position="21"/>
        <end position="240"/>
    </location>
</feature>
<sequence length="240" mass="28381">MIKKLLLFILLVLVQFTTEAQETVPPVEIDSAKIEVQSFSENLQEKYNDSDFDYTSNDTGDVNLMRNIFKKLFGWTEDLFGIELDFMTRKILEYIVYVLFICLLVYLIIKYLINAPINTVFKKESRTIDTLQFDEENIEKIDFDILINQALSTLNYRLAVRYLYLKSLQLLAAKNMIEWHYDKTNSEYQNEIKNPETKEIFKSVSYIYDYVWYGEFSIDEKDFAKTQSNFNQLNKLVANG</sequence>
<evidence type="ECO:0000256" key="2">
    <source>
        <dbReference type="SAM" id="SignalP"/>
    </source>
</evidence>
<protein>
    <recommendedName>
        <fullName evidence="5">DUF4129 domain-containing protein</fullName>
    </recommendedName>
</protein>